<dbReference type="Proteomes" id="UP001560045">
    <property type="component" value="Unassembled WGS sequence"/>
</dbReference>
<name>A0ABV3XKD2_9ACTN</name>
<feature type="transmembrane region" description="Helical" evidence="8">
    <location>
        <begin position="101"/>
        <end position="119"/>
    </location>
</feature>
<comment type="function">
    <text evidence="8 9">Involved in peptidoglycan biosynthesis. Transports lipid-linked peptidoglycan precursors from the inner to the outer leaflet of the cytoplasmic membrane.</text>
</comment>
<dbReference type="RefSeq" id="WP_369209674.1">
    <property type="nucleotide sequence ID" value="NZ_JBFNXQ010000091.1"/>
</dbReference>
<comment type="subcellular location">
    <subcellularLocation>
        <location evidence="1 8">Cell membrane</location>
        <topology evidence="1 8">Multi-pass membrane protein</topology>
    </subcellularLocation>
</comment>
<keyword evidence="7 8" id="KW-0472">Membrane</keyword>
<gene>
    <name evidence="8 10" type="primary">murJ</name>
    <name evidence="10" type="ORF">ABQ292_21085</name>
</gene>
<evidence type="ECO:0000256" key="5">
    <source>
        <dbReference type="ARBA" id="ARBA00022984"/>
    </source>
</evidence>
<accession>A0ABV3XKD2</accession>
<keyword evidence="11" id="KW-1185">Reference proteome</keyword>
<feature type="transmembrane region" description="Helical" evidence="8">
    <location>
        <begin position="56"/>
        <end position="80"/>
    </location>
</feature>
<keyword evidence="6 8" id="KW-1133">Transmembrane helix</keyword>
<evidence type="ECO:0000256" key="2">
    <source>
        <dbReference type="ARBA" id="ARBA00022475"/>
    </source>
</evidence>
<comment type="similarity">
    <text evidence="8 9">Belongs to the MurJ/MviN family.</text>
</comment>
<dbReference type="InterPro" id="IPR051050">
    <property type="entry name" value="Lipid_II_flippase_MurJ/MviN"/>
</dbReference>
<feature type="transmembrane region" description="Helical" evidence="8">
    <location>
        <begin position="461"/>
        <end position="479"/>
    </location>
</feature>
<dbReference type="HAMAP" id="MF_02078">
    <property type="entry name" value="MurJ_MviN"/>
    <property type="match status" value="1"/>
</dbReference>
<evidence type="ECO:0000256" key="9">
    <source>
        <dbReference type="PIRNR" id="PIRNR002869"/>
    </source>
</evidence>
<keyword evidence="2 8" id="KW-1003">Cell membrane</keyword>
<comment type="pathway">
    <text evidence="8">Cell wall biogenesis; peptidoglycan biosynthesis.</text>
</comment>
<keyword evidence="4 8" id="KW-0133">Cell shape</keyword>
<keyword evidence="8 9" id="KW-0961">Cell wall biogenesis/degradation</keyword>
<dbReference type="PANTHER" id="PTHR47019">
    <property type="entry name" value="LIPID II FLIPPASE MURJ"/>
    <property type="match status" value="1"/>
</dbReference>
<dbReference type="PANTHER" id="PTHR47019:SF1">
    <property type="entry name" value="LIPID II FLIPPASE MURJ"/>
    <property type="match status" value="1"/>
</dbReference>
<feature type="transmembrane region" description="Helical" evidence="8">
    <location>
        <begin position="422"/>
        <end position="441"/>
    </location>
</feature>
<evidence type="ECO:0000256" key="3">
    <source>
        <dbReference type="ARBA" id="ARBA00022692"/>
    </source>
</evidence>
<evidence type="ECO:0000256" key="4">
    <source>
        <dbReference type="ARBA" id="ARBA00022960"/>
    </source>
</evidence>
<evidence type="ECO:0000313" key="10">
    <source>
        <dbReference type="EMBL" id="MEX5720856.1"/>
    </source>
</evidence>
<feature type="transmembrane region" description="Helical" evidence="8">
    <location>
        <begin position="323"/>
        <end position="344"/>
    </location>
</feature>
<feature type="transmembrane region" description="Helical" evidence="8">
    <location>
        <begin position="396"/>
        <end position="416"/>
    </location>
</feature>
<evidence type="ECO:0000313" key="11">
    <source>
        <dbReference type="Proteomes" id="UP001560045"/>
    </source>
</evidence>
<comment type="caution">
    <text evidence="10">The sequence shown here is derived from an EMBL/GenBank/DDBJ whole genome shotgun (WGS) entry which is preliminary data.</text>
</comment>
<evidence type="ECO:0000256" key="7">
    <source>
        <dbReference type="ARBA" id="ARBA00023136"/>
    </source>
</evidence>
<dbReference type="EMBL" id="JBFNXQ010000091">
    <property type="protein sequence ID" value="MEX5720856.1"/>
    <property type="molecule type" value="Genomic_DNA"/>
</dbReference>
<dbReference type="PRINTS" id="PR01806">
    <property type="entry name" value="VIRFACTRMVIN"/>
</dbReference>
<feature type="transmembrane region" description="Helical" evidence="8">
    <location>
        <begin position="22"/>
        <end position="50"/>
    </location>
</feature>
<protein>
    <recommendedName>
        <fullName evidence="8">Probable lipid II flippase MurJ</fullName>
    </recommendedName>
</protein>
<dbReference type="PIRSF" id="PIRSF002869">
    <property type="entry name" value="MviN"/>
    <property type="match status" value="1"/>
</dbReference>
<keyword evidence="8 9" id="KW-0813">Transport</keyword>
<evidence type="ECO:0000256" key="1">
    <source>
        <dbReference type="ARBA" id="ARBA00004651"/>
    </source>
</evidence>
<evidence type="ECO:0000256" key="8">
    <source>
        <dbReference type="HAMAP-Rule" id="MF_02078"/>
    </source>
</evidence>
<feature type="transmembrane region" description="Helical" evidence="8">
    <location>
        <begin position="485"/>
        <end position="509"/>
    </location>
</feature>
<dbReference type="InterPro" id="IPR004268">
    <property type="entry name" value="MurJ"/>
</dbReference>
<feature type="transmembrane region" description="Helical" evidence="8">
    <location>
        <begin position="356"/>
        <end position="376"/>
    </location>
</feature>
<dbReference type="NCBIfam" id="TIGR01695">
    <property type="entry name" value="murJ_mviN"/>
    <property type="match status" value="1"/>
</dbReference>
<reference evidence="10 11" key="1">
    <citation type="submission" date="2024-06" db="EMBL/GenBank/DDBJ databases">
        <title>Draft genome sequence of Geodermatophilus badlandi, a novel member of the Geodermatophilaceae isolated from badland sedimentary rocks in the Red desert, Wyoming, USA.</title>
        <authorList>
            <person name="Ben Tekaya S."/>
            <person name="Nouioui I."/>
            <person name="Flores G.M."/>
            <person name="Shaal M.N."/>
            <person name="Bredoire F."/>
            <person name="Basile F."/>
            <person name="Van Diepen L."/>
            <person name="Ward N.L."/>
        </authorList>
    </citation>
    <scope>NUCLEOTIDE SEQUENCE [LARGE SCALE GENOMIC DNA]</scope>
    <source>
        <strain evidence="10 11">WL48A</strain>
    </source>
</reference>
<feature type="transmembrane region" description="Helical" evidence="8">
    <location>
        <begin position="170"/>
        <end position="193"/>
    </location>
</feature>
<keyword evidence="5 8" id="KW-0573">Peptidoglycan synthesis</keyword>
<keyword evidence="3 8" id="KW-0812">Transmembrane</keyword>
<feature type="transmembrane region" description="Helical" evidence="8">
    <location>
        <begin position="280"/>
        <end position="302"/>
    </location>
</feature>
<proteinExistence type="inferred from homology"/>
<evidence type="ECO:0000256" key="6">
    <source>
        <dbReference type="ARBA" id="ARBA00022989"/>
    </source>
</evidence>
<feature type="transmembrane region" description="Helical" evidence="8">
    <location>
        <begin position="139"/>
        <end position="163"/>
    </location>
</feature>
<dbReference type="Pfam" id="PF03023">
    <property type="entry name" value="MurJ"/>
    <property type="match status" value="1"/>
</dbReference>
<sequence>MTPEQPGEVTARRAPRGGIVRAATLLIALTAVSQVLGFVRDAVIAAVFGIGAALDAYLVAQSVMNLVLALVAGAVARAVVPPVSRAVAAGEPERADRTVRSVLTLSTVVLLAGSLLAYAGAGQVVTVLAPGFDAATADLAVRLTRIVLGAALFVAATDVLAAACQAHGRFFASGVQGVPFNLAVIAAAVWAGPRFGAEALAAGFVVGSAARLVVQLPAARAAGLRLRPRLGLRDPDVREVLRLTPPLLVGSAVLNVNTLVDRAVGSARGEGVITALSLGFRVVHLVDALLVVTVVAALYPAFSAVGGPEQRAELRGLVDRTTRALLALLVPVTVALVVLARPVVQLLFGRGDFDAAAVTATATAVAFSAASVLGIAVRSTLSRAFLAVGDSRTPTVVAVVAMVVNVAGDLTLGVAYGIPGLAGSTALSLVLGAVLSVVLLARRHAALSPRALAATAARTGAAGGLAGLAAAGVLAAWVPGGTGTVAAVLQVAVGTAVLGVLHTAGVVLLRGAEVTDLTAVVGARLRRGRRRS</sequence>
<organism evidence="10 11">
    <name type="scientific">Geodermatophilus maliterrae</name>
    <dbReference type="NCBI Taxonomy" id="3162531"/>
    <lineage>
        <taxon>Bacteria</taxon>
        <taxon>Bacillati</taxon>
        <taxon>Actinomycetota</taxon>
        <taxon>Actinomycetes</taxon>
        <taxon>Geodermatophilales</taxon>
        <taxon>Geodermatophilaceae</taxon>
        <taxon>Geodermatophilus</taxon>
    </lineage>
</organism>